<reference evidence="2" key="1">
    <citation type="journal article" date="2020" name="Nat. Genet.">
        <title>Genomic diversifications of five Gossypium allopolyploid species and their impact on cotton improvement.</title>
        <authorList>
            <person name="Chen Z.J."/>
            <person name="Sreedasyam A."/>
            <person name="Ando A."/>
            <person name="Song Q."/>
            <person name="De Santiago L.M."/>
            <person name="Hulse-Kemp A.M."/>
            <person name="Ding M."/>
            <person name="Ye W."/>
            <person name="Kirkbride R.C."/>
            <person name="Jenkins J."/>
            <person name="Plott C."/>
            <person name="Lovell J."/>
            <person name="Lin Y.M."/>
            <person name="Vaughn R."/>
            <person name="Liu B."/>
            <person name="Simpson S."/>
            <person name="Scheffler B.E."/>
            <person name="Wen L."/>
            <person name="Saski C.A."/>
            <person name="Grover C.E."/>
            <person name="Hu G."/>
            <person name="Conover J.L."/>
            <person name="Carlson J.W."/>
            <person name="Shu S."/>
            <person name="Boston L.B."/>
            <person name="Williams M."/>
            <person name="Peterson D.G."/>
            <person name="McGee K."/>
            <person name="Jones D.C."/>
            <person name="Wendel J.F."/>
            <person name="Stelly D.M."/>
            <person name="Grimwood J."/>
            <person name="Schmutz J."/>
        </authorList>
    </citation>
    <scope>NUCLEOTIDE SEQUENCE [LARGE SCALE GENOMIC DNA]</scope>
    <source>
        <strain evidence="2">cv. TM-1</strain>
    </source>
</reference>
<dbReference type="PANTHER" id="PTHR47723">
    <property type="entry name" value="OS05G0353850 PROTEIN"/>
    <property type="match status" value="1"/>
</dbReference>
<evidence type="ECO:0000259" key="1">
    <source>
        <dbReference type="Pfam" id="PF13456"/>
    </source>
</evidence>
<dbReference type="InterPro" id="IPR044730">
    <property type="entry name" value="RNase_H-like_dom_plant"/>
</dbReference>
<dbReference type="RefSeq" id="XP_040937997.1">
    <property type="nucleotide sequence ID" value="XM_041082063.1"/>
</dbReference>
<sequence length="186" mass="21046">MAFRVHLEWGFVQCQPLATTVTRWTVENPFGRRQEERMRGFQRKGESVLDRSNNAKTRSREINLISWDIPPVGCCKVNTDGAIGTSTGLASCECVIGDSNGDSVVDFARNVECCSVIDVELSNVFDGLCKAWDMEIRHVLLKVYSLAAIKMLESNQEEPHFNSTVRVIHRLIKSNWDIKVSQKEIN</sequence>
<evidence type="ECO:0000313" key="3">
    <source>
        <dbReference type="RefSeq" id="XP_040937997.1"/>
    </source>
</evidence>
<protein>
    <recommendedName>
        <fullName evidence="1">RNase H type-1 domain-containing protein</fullName>
    </recommendedName>
</protein>
<feature type="domain" description="RNase H type-1" evidence="1">
    <location>
        <begin position="78"/>
        <end position="180"/>
    </location>
</feature>
<dbReference type="InterPro" id="IPR036397">
    <property type="entry name" value="RNaseH_sf"/>
</dbReference>
<accession>A0ABM2Z745</accession>
<reference evidence="3" key="2">
    <citation type="submission" date="2025-08" db="UniProtKB">
        <authorList>
            <consortium name="RefSeq"/>
        </authorList>
    </citation>
    <scope>IDENTIFICATION</scope>
</reference>
<proteinExistence type="predicted"/>
<dbReference type="PANTHER" id="PTHR47723:SF19">
    <property type="entry name" value="POLYNUCLEOTIDYL TRANSFERASE, RIBONUCLEASE H-LIKE SUPERFAMILY PROTEIN"/>
    <property type="match status" value="1"/>
</dbReference>
<gene>
    <name evidence="3" type="primary">LOC121210004</name>
</gene>
<organism evidence="2 3">
    <name type="scientific">Gossypium hirsutum</name>
    <name type="common">Upland cotton</name>
    <name type="synonym">Gossypium mexicanum</name>
    <dbReference type="NCBI Taxonomy" id="3635"/>
    <lineage>
        <taxon>Eukaryota</taxon>
        <taxon>Viridiplantae</taxon>
        <taxon>Streptophyta</taxon>
        <taxon>Embryophyta</taxon>
        <taxon>Tracheophyta</taxon>
        <taxon>Spermatophyta</taxon>
        <taxon>Magnoliopsida</taxon>
        <taxon>eudicotyledons</taxon>
        <taxon>Gunneridae</taxon>
        <taxon>Pentapetalae</taxon>
        <taxon>rosids</taxon>
        <taxon>malvids</taxon>
        <taxon>Malvales</taxon>
        <taxon>Malvaceae</taxon>
        <taxon>Malvoideae</taxon>
        <taxon>Gossypium</taxon>
    </lineage>
</organism>
<keyword evidence="2" id="KW-1185">Reference proteome</keyword>
<dbReference type="GeneID" id="121210004"/>
<dbReference type="Gene3D" id="3.30.420.10">
    <property type="entry name" value="Ribonuclease H-like superfamily/Ribonuclease H"/>
    <property type="match status" value="1"/>
</dbReference>
<name>A0ABM2Z745_GOSHI</name>
<evidence type="ECO:0000313" key="2">
    <source>
        <dbReference type="Proteomes" id="UP000818029"/>
    </source>
</evidence>
<dbReference type="Pfam" id="PF13456">
    <property type="entry name" value="RVT_3"/>
    <property type="match status" value="1"/>
</dbReference>
<dbReference type="CDD" id="cd06222">
    <property type="entry name" value="RNase_H_like"/>
    <property type="match status" value="1"/>
</dbReference>
<dbReference type="InterPro" id="IPR002156">
    <property type="entry name" value="RNaseH_domain"/>
</dbReference>
<dbReference type="InterPro" id="IPR053151">
    <property type="entry name" value="RNase_H-like"/>
</dbReference>
<dbReference type="Proteomes" id="UP000818029">
    <property type="component" value="Chromosome A11"/>
</dbReference>